<gene>
    <name evidence="1" type="ORF">RICGR_0542</name>
</gene>
<protein>
    <submittedName>
        <fullName evidence="1">Uncharacterized protein</fullName>
    </submittedName>
</protein>
<evidence type="ECO:0000313" key="1">
    <source>
        <dbReference type="EMBL" id="EDP46281.1"/>
    </source>
</evidence>
<dbReference type="AlphaFoldDB" id="A8PLU9"/>
<accession>A8PLU9</accession>
<dbReference type="STRING" id="59196.RICGR_0542"/>
<dbReference type="EMBL" id="AAQJ02000001">
    <property type="protein sequence ID" value="EDP46281.1"/>
    <property type="molecule type" value="Genomic_DNA"/>
</dbReference>
<evidence type="ECO:0000313" key="2">
    <source>
        <dbReference type="Proteomes" id="UP000054075"/>
    </source>
</evidence>
<comment type="caution">
    <text evidence="1">The sequence shown here is derived from an EMBL/GenBank/DDBJ whole genome shotgun (WGS) entry which is preliminary data.</text>
</comment>
<name>A8PLU9_9COXI</name>
<keyword evidence="2" id="KW-1185">Reference proteome</keyword>
<organism evidence="1 2">
    <name type="scientific">Rickettsiella grylli</name>
    <dbReference type="NCBI Taxonomy" id="59196"/>
    <lineage>
        <taxon>Bacteria</taxon>
        <taxon>Pseudomonadati</taxon>
        <taxon>Pseudomonadota</taxon>
        <taxon>Gammaproteobacteria</taxon>
        <taxon>Legionellales</taxon>
        <taxon>Coxiellaceae</taxon>
        <taxon>Rickettsiella</taxon>
    </lineage>
</organism>
<reference evidence="1" key="2">
    <citation type="submission" date="2007-10" db="EMBL/GenBank/DDBJ databases">
        <authorList>
            <person name="Myers G.S."/>
        </authorList>
    </citation>
    <scope>NUCLEOTIDE SEQUENCE [LARGE SCALE GENOMIC DNA]</scope>
</reference>
<reference evidence="1" key="1">
    <citation type="submission" date="2006-04" db="EMBL/GenBank/DDBJ databases">
        <authorList>
            <person name="Seshadri R."/>
            <person name="Federici B.A."/>
        </authorList>
    </citation>
    <scope>NUCLEOTIDE SEQUENCE [LARGE SCALE GENOMIC DNA]</scope>
</reference>
<dbReference type="Proteomes" id="UP000054075">
    <property type="component" value="Unassembled WGS sequence"/>
</dbReference>
<proteinExistence type="predicted"/>
<sequence length="49" mass="5869">MNELTQRLFVLHANKEKNKNTSIWGTNVFYKPIILKKLTKKLKHIVLIY</sequence>